<comment type="caution">
    <text evidence="4">The sequence shown here is derived from an EMBL/GenBank/DDBJ whole genome shotgun (WGS) entry which is preliminary data.</text>
</comment>
<accession>A0ABR9GAT0</accession>
<gene>
    <name evidence="4" type="ORF">IGX34_12140</name>
</gene>
<dbReference type="PROSITE" id="PS51832">
    <property type="entry name" value="HD_GYP"/>
    <property type="match status" value="1"/>
</dbReference>
<dbReference type="Gene3D" id="1.10.3210.10">
    <property type="entry name" value="Hypothetical protein af1432"/>
    <property type="match status" value="1"/>
</dbReference>
<dbReference type="SUPFAM" id="SSF109604">
    <property type="entry name" value="HD-domain/PDEase-like"/>
    <property type="match status" value="1"/>
</dbReference>
<evidence type="ECO:0000259" key="3">
    <source>
        <dbReference type="PROSITE" id="PS51832"/>
    </source>
</evidence>
<dbReference type="InterPro" id="IPR003607">
    <property type="entry name" value="HD/PDEase_dom"/>
</dbReference>
<dbReference type="EMBL" id="JACZZA010000007">
    <property type="protein sequence ID" value="MBE1161140.1"/>
    <property type="molecule type" value="Genomic_DNA"/>
</dbReference>
<dbReference type="Proteomes" id="UP000651010">
    <property type="component" value="Unassembled WGS sequence"/>
</dbReference>
<reference evidence="4 5" key="1">
    <citation type="submission" date="2020-09" db="EMBL/GenBank/DDBJ databases">
        <title>Dyella sp. 7MK23 isolated from forest soil.</title>
        <authorList>
            <person name="Fu J."/>
        </authorList>
    </citation>
    <scope>NUCLEOTIDE SEQUENCE [LARGE SCALE GENOMIC DNA]</scope>
    <source>
        <strain evidence="4 5">7MK23</strain>
    </source>
</reference>
<dbReference type="InterPro" id="IPR037522">
    <property type="entry name" value="HD_GYP_dom"/>
</dbReference>
<dbReference type="Pfam" id="PF13487">
    <property type="entry name" value="HD_5"/>
    <property type="match status" value="1"/>
</dbReference>
<organism evidence="4 5">
    <name type="scientific">Dyella acidiphila</name>
    <dbReference type="NCBI Taxonomy" id="2775866"/>
    <lineage>
        <taxon>Bacteria</taxon>
        <taxon>Pseudomonadati</taxon>
        <taxon>Pseudomonadota</taxon>
        <taxon>Gammaproteobacteria</taxon>
        <taxon>Lysobacterales</taxon>
        <taxon>Rhodanobacteraceae</taxon>
        <taxon>Dyella</taxon>
    </lineage>
</organism>
<name>A0ABR9GAT0_9GAMM</name>
<protein>
    <submittedName>
        <fullName evidence="4">HD domain-containing protein</fullName>
    </submittedName>
</protein>
<keyword evidence="1" id="KW-0472">Membrane</keyword>
<dbReference type="SMART" id="SM00471">
    <property type="entry name" value="HDc"/>
    <property type="match status" value="1"/>
</dbReference>
<sequence length="286" mass="31878">MAECAFVGRVIGEGSPVVLSPQLRTAGTYVLVSAIYIWLSGRLLGDLVHDPHQLVHYQIIKGWAFVAGTGLLLYWMIGRTVHRMADANQRLLDGHEQALRVLVEAMDVRHKETSDHSERVVRMAAGLARVAGLQGEAMRDIKFGALLHDIGKLALPDSILIKPGKLDDEEIRVMRTHPRIGHDMLQRIDFLRGASAIPYSHHERWDGTGYPRGLAGEEIPLAARIFSVVDVWDALSFPRVYKPAWPEAEVLKYLREAAGAQLDPKLVQLFLDNYPALKTLALTPHP</sequence>
<evidence type="ECO:0000259" key="2">
    <source>
        <dbReference type="PROSITE" id="PS51831"/>
    </source>
</evidence>
<dbReference type="CDD" id="cd00077">
    <property type="entry name" value="HDc"/>
    <property type="match status" value="1"/>
</dbReference>
<dbReference type="InterPro" id="IPR052020">
    <property type="entry name" value="Cyclic_di-GMP/3'3'-cGAMP_PDE"/>
</dbReference>
<proteinExistence type="predicted"/>
<feature type="transmembrane region" description="Helical" evidence="1">
    <location>
        <begin position="26"/>
        <end position="45"/>
    </location>
</feature>
<evidence type="ECO:0000313" key="5">
    <source>
        <dbReference type="Proteomes" id="UP000651010"/>
    </source>
</evidence>
<feature type="domain" description="HD-GYP" evidence="3">
    <location>
        <begin position="91"/>
        <end position="286"/>
    </location>
</feature>
<keyword evidence="1" id="KW-1133">Transmembrane helix</keyword>
<keyword evidence="1" id="KW-0812">Transmembrane</keyword>
<dbReference type="PANTHER" id="PTHR45228">
    <property type="entry name" value="CYCLIC DI-GMP PHOSPHODIESTERASE TM_0186-RELATED"/>
    <property type="match status" value="1"/>
</dbReference>
<dbReference type="PROSITE" id="PS51831">
    <property type="entry name" value="HD"/>
    <property type="match status" value="1"/>
</dbReference>
<feature type="domain" description="HD" evidence="2">
    <location>
        <begin position="113"/>
        <end position="235"/>
    </location>
</feature>
<dbReference type="InterPro" id="IPR006674">
    <property type="entry name" value="HD_domain"/>
</dbReference>
<feature type="transmembrane region" description="Helical" evidence="1">
    <location>
        <begin position="57"/>
        <end position="77"/>
    </location>
</feature>
<evidence type="ECO:0000313" key="4">
    <source>
        <dbReference type="EMBL" id="MBE1161140.1"/>
    </source>
</evidence>
<evidence type="ECO:0000256" key="1">
    <source>
        <dbReference type="SAM" id="Phobius"/>
    </source>
</evidence>
<dbReference type="PANTHER" id="PTHR45228:SF1">
    <property type="entry name" value="CYCLIC DI-GMP PHOSPHODIESTERASE TM_0186"/>
    <property type="match status" value="1"/>
</dbReference>
<keyword evidence="5" id="KW-1185">Reference proteome</keyword>